<gene>
    <name evidence="1" type="primary">tusB</name>
    <name evidence="1" type="ORF">AB4876_18000</name>
</gene>
<dbReference type="EMBL" id="JBFRYA010000022">
    <property type="protein sequence ID" value="MEX1670814.1"/>
    <property type="molecule type" value="Genomic_DNA"/>
</dbReference>
<dbReference type="PANTHER" id="PTHR37526:SF1">
    <property type="entry name" value="PROTEIN TUSB"/>
    <property type="match status" value="1"/>
</dbReference>
<evidence type="ECO:0000313" key="2">
    <source>
        <dbReference type="Proteomes" id="UP001557485"/>
    </source>
</evidence>
<dbReference type="RefSeq" id="WP_301027419.1">
    <property type="nucleotide sequence ID" value="NZ_JBFRYA010000022.1"/>
</dbReference>
<name>A0ABV3UBG0_9GAMM</name>
<dbReference type="Gene3D" id="3.40.1260.10">
    <property type="entry name" value="DsrEFH-like"/>
    <property type="match status" value="1"/>
</dbReference>
<organism evidence="1 2">
    <name type="scientific">Zhongshania guokunii</name>
    <dbReference type="NCBI Taxonomy" id="641783"/>
    <lineage>
        <taxon>Bacteria</taxon>
        <taxon>Pseudomonadati</taxon>
        <taxon>Pseudomonadota</taxon>
        <taxon>Gammaproteobacteria</taxon>
        <taxon>Cellvibrionales</taxon>
        <taxon>Spongiibacteraceae</taxon>
        <taxon>Zhongshania</taxon>
    </lineage>
</organism>
<protein>
    <submittedName>
        <fullName evidence="1">Sulfurtransferase complex subunit TusB</fullName>
    </submittedName>
</protein>
<evidence type="ECO:0000313" key="1">
    <source>
        <dbReference type="EMBL" id="MEX1670814.1"/>
    </source>
</evidence>
<sequence>MSLHILNSTSSLSRCQFSLTDGDAVILIEDAVLLAASNIEITSGDASIYALSDDIDRRGVNPVGAVTLVDYSGFVELCAQHRHCLSW</sequence>
<dbReference type="InterPro" id="IPR027396">
    <property type="entry name" value="DsrEFH-like"/>
</dbReference>
<dbReference type="Proteomes" id="UP001557485">
    <property type="component" value="Unassembled WGS sequence"/>
</dbReference>
<reference evidence="1 2" key="1">
    <citation type="journal article" date="2011" name="Int. J. Syst. Evol. Microbiol.">
        <title>Zhongshania antarctica gen. nov., sp. nov. and Zhongshania guokunii sp. nov., gammaproteobacteria respectively isolated from coastal attached (fast) ice and surface seawater of the Antarctic.</title>
        <authorList>
            <person name="Li H.J."/>
            <person name="Zhang X.Y."/>
            <person name="Chen C.X."/>
            <person name="Zhang Y.J."/>
            <person name="Gao Z.M."/>
            <person name="Yu Y."/>
            <person name="Chen X.L."/>
            <person name="Chen B."/>
            <person name="Zhang Y.Z."/>
        </authorList>
    </citation>
    <scope>NUCLEOTIDE SEQUENCE [LARGE SCALE GENOMIC DNA]</scope>
    <source>
        <strain evidence="1 2">ZS6-22T</strain>
    </source>
</reference>
<accession>A0ABV3UBG0</accession>
<dbReference type="Pfam" id="PF04077">
    <property type="entry name" value="DsrH"/>
    <property type="match status" value="1"/>
</dbReference>
<comment type="caution">
    <text evidence="1">The sequence shown here is derived from an EMBL/GenBank/DDBJ whole genome shotgun (WGS) entry which is preliminary data.</text>
</comment>
<keyword evidence="2" id="KW-1185">Reference proteome</keyword>
<dbReference type="NCBIfam" id="TIGR03011">
    <property type="entry name" value="sulf_tusB_dsrH"/>
    <property type="match status" value="1"/>
</dbReference>
<dbReference type="InterPro" id="IPR007215">
    <property type="entry name" value="Sulphur_relay_TusB/DsrH"/>
</dbReference>
<dbReference type="SUPFAM" id="SSF75169">
    <property type="entry name" value="DsrEFH-like"/>
    <property type="match status" value="1"/>
</dbReference>
<proteinExistence type="predicted"/>
<dbReference type="PANTHER" id="PTHR37526">
    <property type="entry name" value="PROTEIN TUSB"/>
    <property type="match status" value="1"/>
</dbReference>